<name>A0A3P7E285_WUCBA</name>
<dbReference type="GO" id="GO:0016020">
    <property type="term" value="C:membrane"/>
    <property type="evidence" value="ECO:0007669"/>
    <property type="project" value="UniProtKB-SubCell"/>
</dbReference>
<dbReference type="Proteomes" id="UP000270924">
    <property type="component" value="Unassembled WGS sequence"/>
</dbReference>
<gene>
    <name evidence="4" type="ORF">WBA_LOCUS9472</name>
</gene>
<evidence type="ECO:0000256" key="3">
    <source>
        <dbReference type="ARBA" id="ARBA00023136"/>
    </source>
</evidence>
<evidence type="ECO:0000256" key="1">
    <source>
        <dbReference type="ARBA" id="ARBA00004141"/>
    </source>
</evidence>
<protein>
    <recommendedName>
        <fullName evidence="6">Chitin synthase</fullName>
    </recommendedName>
</protein>
<sequence length="279" mass="32565">MEFDTITTVLNGLTIEQSLVVYRVSHNKKQSFINQEIDDDHWSSDGAEVDDGDLRITNDEIDKTVTLYICATMWHETRIEMMQMLKSIIKLDKEHSLMLIERRRSDDIKYRLEAHIFFDDVWEDQMEFGRTPNGFFQTFFHLLLELTQQNILSKGCFRNESVNESAENDRVLVNTAYGGRLVVRLPAGTLLFVHLKDKQLVRHKKRWSQVMYLYYLLGHRIMDSHMSVEDRQLEADNTYILAIDGDSKFEPSAVMKLLRLMNVKNEIGCACGRIHPIGE</sequence>
<comment type="subcellular location">
    <subcellularLocation>
        <location evidence="1">Membrane</location>
        <topology evidence="1">Multi-pass membrane protein</topology>
    </subcellularLocation>
</comment>
<keyword evidence="2" id="KW-0812">Transmembrane</keyword>
<dbReference type="AlphaFoldDB" id="A0A3P7E285"/>
<keyword evidence="5" id="KW-1185">Reference proteome</keyword>
<dbReference type="EMBL" id="UYWW01009375">
    <property type="protein sequence ID" value="VDM16641.1"/>
    <property type="molecule type" value="Genomic_DNA"/>
</dbReference>
<dbReference type="InterPro" id="IPR004835">
    <property type="entry name" value="Chitin_synth"/>
</dbReference>
<dbReference type="GO" id="GO:0004100">
    <property type="term" value="F:chitin synthase activity"/>
    <property type="evidence" value="ECO:0007669"/>
    <property type="project" value="InterPro"/>
</dbReference>
<proteinExistence type="predicted"/>
<accession>A0A3P7E285</accession>
<evidence type="ECO:0000313" key="5">
    <source>
        <dbReference type="Proteomes" id="UP000270924"/>
    </source>
</evidence>
<dbReference type="GO" id="GO:0071944">
    <property type="term" value="C:cell periphery"/>
    <property type="evidence" value="ECO:0007669"/>
    <property type="project" value="TreeGrafter"/>
</dbReference>
<evidence type="ECO:0000256" key="2">
    <source>
        <dbReference type="ARBA" id="ARBA00022692"/>
    </source>
</evidence>
<keyword evidence="3" id="KW-0472">Membrane</keyword>
<dbReference type="InParanoid" id="A0A3P7E285"/>
<evidence type="ECO:0000313" key="4">
    <source>
        <dbReference type="EMBL" id="VDM16641.1"/>
    </source>
</evidence>
<dbReference type="PANTHER" id="PTHR22914:SF12">
    <property type="entry name" value="CHITIN SYNTHASE CHS-1"/>
    <property type="match status" value="1"/>
</dbReference>
<organism evidence="4 5">
    <name type="scientific">Wuchereria bancrofti</name>
    <dbReference type="NCBI Taxonomy" id="6293"/>
    <lineage>
        <taxon>Eukaryota</taxon>
        <taxon>Metazoa</taxon>
        <taxon>Ecdysozoa</taxon>
        <taxon>Nematoda</taxon>
        <taxon>Chromadorea</taxon>
        <taxon>Rhabditida</taxon>
        <taxon>Spirurina</taxon>
        <taxon>Spiruromorpha</taxon>
        <taxon>Filarioidea</taxon>
        <taxon>Onchocercidae</taxon>
        <taxon>Wuchereria</taxon>
    </lineage>
</organism>
<dbReference type="GO" id="GO:0006031">
    <property type="term" value="P:chitin biosynthetic process"/>
    <property type="evidence" value="ECO:0007669"/>
    <property type="project" value="TreeGrafter"/>
</dbReference>
<evidence type="ECO:0008006" key="6">
    <source>
        <dbReference type="Google" id="ProtNLM"/>
    </source>
</evidence>
<feature type="non-terminal residue" evidence="4">
    <location>
        <position position="279"/>
    </location>
</feature>
<dbReference type="OMA" id="MEFDTIT"/>
<reference evidence="4 5" key="1">
    <citation type="submission" date="2018-11" db="EMBL/GenBank/DDBJ databases">
        <authorList>
            <consortium name="Pathogen Informatics"/>
        </authorList>
    </citation>
    <scope>NUCLEOTIDE SEQUENCE [LARGE SCALE GENOMIC DNA]</scope>
</reference>
<dbReference type="OrthoDB" id="370884at2759"/>
<dbReference type="PANTHER" id="PTHR22914">
    <property type="entry name" value="CHITIN SYNTHASE"/>
    <property type="match status" value="1"/>
</dbReference>